<dbReference type="WBParaSite" id="maker-uti_cns_0043279-snap-gene-0.2-mRNA-1">
    <property type="protein sequence ID" value="maker-uti_cns_0043279-snap-gene-0.2-mRNA-1"/>
    <property type="gene ID" value="maker-uti_cns_0043279-snap-gene-0.2"/>
</dbReference>
<protein>
    <submittedName>
        <fullName evidence="8">EGF-like domain-containing protein</fullName>
    </submittedName>
</protein>
<feature type="compositionally biased region" description="Low complexity" evidence="5">
    <location>
        <begin position="269"/>
        <end position="285"/>
    </location>
</feature>
<keyword evidence="7" id="KW-1185">Reference proteome</keyword>
<feature type="compositionally biased region" description="Low complexity" evidence="5">
    <location>
        <begin position="229"/>
        <end position="249"/>
    </location>
</feature>
<dbReference type="CDD" id="cd00054">
    <property type="entry name" value="EGF_CA"/>
    <property type="match status" value="3"/>
</dbReference>
<organism evidence="7 8">
    <name type="scientific">Macrostomum lignano</name>
    <dbReference type="NCBI Taxonomy" id="282301"/>
    <lineage>
        <taxon>Eukaryota</taxon>
        <taxon>Metazoa</taxon>
        <taxon>Spiralia</taxon>
        <taxon>Lophotrochozoa</taxon>
        <taxon>Platyhelminthes</taxon>
        <taxon>Rhabditophora</taxon>
        <taxon>Macrostomorpha</taxon>
        <taxon>Macrostomida</taxon>
        <taxon>Macrostomidae</taxon>
        <taxon>Macrostomum</taxon>
    </lineage>
</organism>
<dbReference type="Gene3D" id="2.10.25.10">
    <property type="entry name" value="Laminin"/>
    <property type="match status" value="2"/>
</dbReference>
<dbReference type="GO" id="GO:0005509">
    <property type="term" value="F:calcium ion binding"/>
    <property type="evidence" value="ECO:0007669"/>
    <property type="project" value="InterPro"/>
</dbReference>
<evidence type="ECO:0000313" key="8">
    <source>
        <dbReference type="WBParaSite" id="maker-uti_cns_0043279-snap-gene-0.2-mRNA-1"/>
    </source>
</evidence>
<dbReference type="PROSITE" id="PS01186">
    <property type="entry name" value="EGF_2"/>
    <property type="match status" value="2"/>
</dbReference>
<dbReference type="SMART" id="SM00181">
    <property type="entry name" value="EGF"/>
    <property type="match status" value="2"/>
</dbReference>
<feature type="region of interest" description="Disordered" evidence="5">
    <location>
        <begin position="98"/>
        <end position="301"/>
    </location>
</feature>
<evidence type="ECO:0000256" key="1">
    <source>
        <dbReference type="ARBA" id="ARBA00022536"/>
    </source>
</evidence>
<feature type="compositionally biased region" description="Low complexity" evidence="5">
    <location>
        <begin position="137"/>
        <end position="146"/>
    </location>
</feature>
<evidence type="ECO:0000256" key="5">
    <source>
        <dbReference type="SAM" id="MobiDB-lite"/>
    </source>
</evidence>
<dbReference type="Proteomes" id="UP000095280">
    <property type="component" value="Unplaced"/>
</dbReference>
<evidence type="ECO:0000259" key="6">
    <source>
        <dbReference type="PROSITE" id="PS50026"/>
    </source>
</evidence>
<dbReference type="PROSITE" id="PS50026">
    <property type="entry name" value="EGF_3"/>
    <property type="match status" value="3"/>
</dbReference>
<dbReference type="InterPro" id="IPR049883">
    <property type="entry name" value="NOTCH1_EGF-like"/>
</dbReference>
<feature type="compositionally biased region" description="Polar residues" evidence="5">
    <location>
        <begin position="105"/>
        <end position="117"/>
    </location>
</feature>
<dbReference type="PROSITE" id="PS00010">
    <property type="entry name" value="ASX_HYDROXYL"/>
    <property type="match status" value="1"/>
</dbReference>
<keyword evidence="3 4" id="KW-1015">Disulfide bond</keyword>
<evidence type="ECO:0000256" key="4">
    <source>
        <dbReference type="PROSITE-ProRule" id="PRU00076"/>
    </source>
</evidence>
<feature type="domain" description="EGF-like" evidence="6">
    <location>
        <begin position="438"/>
        <end position="460"/>
    </location>
</feature>
<dbReference type="InterPro" id="IPR001881">
    <property type="entry name" value="EGF-like_Ca-bd_dom"/>
</dbReference>
<dbReference type="SUPFAM" id="SSF57196">
    <property type="entry name" value="EGF/Laminin"/>
    <property type="match status" value="2"/>
</dbReference>
<keyword evidence="1 4" id="KW-0245">EGF-like domain</keyword>
<evidence type="ECO:0000313" key="7">
    <source>
        <dbReference type="Proteomes" id="UP000095280"/>
    </source>
</evidence>
<dbReference type="InterPro" id="IPR051022">
    <property type="entry name" value="Notch_Cell-Fate_Det"/>
</dbReference>
<evidence type="ECO:0000256" key="2">
    <source>
        <dbReference type="ARBA" id="ARBA00022737"/>
    </source>
</evidence>
<feature type="domain" description="EGF-like" evidence="6">
    <location>
        <begin position="397"/>
        <end position="436"/>
    </location>
</feature>
<sequence>NSKRPLSAARVILGGLISLGEREVLATGRKVRAGAAELIQACHGRFTIHVKVDDFDPNRRLGLHGHIRCTHFLGNCRDSMETSETSKQLRLNPTACPELRRQHQGRQPQVAQHSGRASTRRPPAPGGASTRGASTRGPPAHQGRPAPGAPAPGAPAQVAQHRGRRTRGAITRGASTQGASTRAPAPGCASTRGASTRGAASAGAAPDRAPAPGRQHRGRQHNSGRQPPGGAATRGASTRGASTRGASHQGRQHQGRQPGPPAPGRRTRGASTRGAAPGAPAPGRQHQGRQHQGRQHQRAPASLAAYTGTIRGLFRKFLLNRLYQVLPWQAMTIHLDITPASPAGGKLCLPSPTCETKLSACDSPDTPCRNNGTCIPGTGAGGCSCTPGFNGTFCESDIDEVRGRRAQFCQHASACLNQFGTYSCHCLAGWTGKNCTEDVDECKLTNACFNGGTCVNSASR</sequence>
<evidence type="ECO:0000256" key="3">
    <source>
        <dbReference type="ARBA" id="ARBA00023157"/>
    </source>
</evidence>
<dbReference type="PROSITE" id="PS00022">
    <property type="entry name" value="EGF_1"/>
    <property type="match status" value="2"/>
</dbReference>
<feature type="compositionally biased region" description="Basic residues" evidence="5">
    <location>
        <begin position="286"/>
        <end position="297"/>
    </location>
</feature>
<feature type="disulfide bond" evidence="4">
    <location>
        <begin position="426"/>
        <end position="435"/>
    </location>
</feature>
<feature type="compositionally biased region" description="Low complexity" evidence="5">
    <location>
        <begin position="189"/>
        <end position="213"/>
    </location>
</feature>
<accession>A0A1I8J0B6</accession>
<feature type="disulfide bond" evidence="4">
    <location>
        <begin position="385"/>
        <end position="394"/>
    </location>
</feature>
<dbReference type="AlphaFoldDB" id="A0A1I8J0B6"/>
<feature type="domain" description="EGF-like" evidence="6">
    <location>
        <begin position="357"/>
        <end position="395"/>
    </location>
</feature>
<dbReference type="InterPro" id="IPR000742">
    <property type="entry name" value="EGF"/>
</dbReference>
<dbReference type="InterPro" id="IPR000152">
    <property type="entry name" value="EGF-type_Asp/Asn_hydroxyl_site"/>
</dbReference>
<reference evidence="8" key="1">
    <citation type="submission" date="2016-11" db="UniProtKB">
        <authorList>
            <consortium name="WormBaseParasite"/>
        </authorList>
    </citation>
    <scope>IDENTIFICATION</scope>
</reference>
<comment type="caution">
    <text evidence="4">Lacks conserved residue(s) required for the propagation of feature annotation.</text>
</comment>
<dbReference type="SMART" id="SM00179">
    <property type="entry name" value="EGF_CA"/>
    <property type="match status" value="1"/>
</dbReference>
<name>A0A1I8J0B6_9PLAT</name>
<dbReference type="PANTHER" id="PTHR24049">
    <property type="entry name" value="CRUMBS FAMILY MEMBER"/>
    <property type="match status" value="1"/>
</dbReference>
<dbReference type="Pfam" id="PF07645">
    <property type="entry name" value="EGF_CA"/>
    <property type="match status" value="1"/>
</dbReference>
<keyword evidence="2" id="KW-0677">Repeat</keyword>
<proteinExistence type="predicted"/>